<dbReference type="EC" id="2.7.13.3" evidence="2"/>
<keyword evidence="5" id="KW-0418">Kinase</keyword>
<dbReference type="InterPro" id="IPR003594">
    <property type="entry name" value="HATPase_dom"/>
</dbReference>
<evidence type="ECO:0000313" key="11">
    <source>
        <dbReference type="Proteomes" id="UP000249065"/>
    </source>
</evidence>
<dbReference type="Pfam" id="PF12860">
    <property type="entry name" value="PAS_7"/>
    <property type="match status" value="1"/>
</dbReference>
<dbReference type="PROSITE" id="PS50109">
    <property type="entry name" value="HIS_KIN"/>
    <property type="match status" value="1"/>
</dbReference>
<feature type="modified residue" description="4-aspartylphosphate" evidence="6">
    <location>
        <position position="760"/>
    </location>
</feature>
<dbReference type="PANTHER" id="PTHR43047:SF64">
    <property type="entry name" value="HISTIDINE KINASE CONTAINING CHEY-HOMOLOGOUS RECEIVER DOMAIN AND PAS DOMAIN-RELATED"/>
    <property type="match status" value="1"/>
</dbReference>
<dbReference type="InterPro" id="IPR003661">
    <property type="entry name" value="HisK_dim/P_dom"/>
</dbReference>
<keyword evidence="7" id="KW-0472">Membrane</keyword>
<dbReference type="SMART" id="SM00448">
    <property type="entry name" value="REC"/>
    <property type="match status" value="1"/>
</dbReference>
<sequence length="969" mass="103019">MLVHRLRLAVTLSCGLLLLTIFVGTSLLLNRLEDSARRTGMQTVERVARVAESTVNRHFLAVDGMLAGLTPLIGQLGRDGKVEPGAANRMLRELNFQNLNFRDLMLLQPDGRPWATALAGSRNRPPPIDPERLAEARGSGAAVISGPIRSTNTGEWTLFFLRALELPGGPTLVAAAEVPTSLVTTMLSPVGELPGLRIAVERVNAQLLASLPHDETRIGRTLRPLDASLPQDGSATEIGGRFTDERVLAAVRPTLYRDIQVVASLEATAAYAGYEQDRQRLHLIAFGSILLIGALGLALHLALRQRERIEAERAAARGLLESAIESLPDGFVMFDADDRLVICNQRYRDLYAVSAPFIVPNARFEDIIREGARRGQYPQAGDDIEAFVADTKAWHRGNHPSMERLLPDGRWVLVTERSTPGGGTVGIRTDITALKHAMADLALARDTAAAATEAKSRFLARMSHELRTPLNGVLGLAQVLARDPALSGEQRARAETLESAGRHLVSVANDVLDLAKVEAGRLELRLTAAELPDLLGDCATLVRQAAVEKQVTIALDLAPSLPPLVETDQTRLRQLVLNLLSNAVKFTPPGGRVELAAWPLGVAGEDGLVPLRIEVRDTGPGVPEAERRAIFGDFVQLDHGRAGGTGLGLAIAAGIAGQMGGSIGCEAHAASPTGTGAVFWVELRLRPLRARAVAREAPAGLPRRRLHVLVADDVPANLAVARALLESAGHTTQCVSDGAMAVETLRAPPAGPPIDLVLMDVMMPGMDGLEATRRIRALPGPASRVPILAVTASAFSEDIAACREAGMDAHLAKPIEREALVAMLARLTGEAPPPPADAAPAPRLGETPLLQRRGATSLAVPGLDPEAERGLFVEFLRELRAATEALRQAELVMPERLVPAVHRLAGAAATLGAARLALAARHLQSEATRISTEEAHRQREAVLAVAVETIAALETAAADDGAAPVAAAH</sequence>
<dbReference type="SUPFAM" id="SSF47384">
    <property type="entry name" value="Homodimeric domain of signal transducing histidine kinase"/>
    <property type="match status" value="1"/>
</dbReference>
<evidence type="ECO:0000256" key="4">
    <source>
        <dbReference type="ARBA" id="ARBA00022679"/>
    </source>
</evidence>
<dbReference type="Gene3D" id="3.30.565.10">
    <property type="entry name" value="Histidine kinase-like ATPase, C-terminal domain"/>
    <property type="match status" value="1"/>
</dbReference>
<keyword evidence="7" id="KW-0812">Transmembrane</keyword>
<evidence type="ECO:0000256" key="7">
    <source>
        <dbReference type="SAM" id="Phobius"/>
    </source>
</evidence>
<keyword evidence="4" id="KW-0808">Transferase</keyword>
<evidence type="ECO:0000256" key="5">
    <source>
        <dbReference type="ARBA" id="ARBA00022777"/>
    </source>
</evidence>
<keyword evidence="3 6" id="KW-0597">Phosphoprotein</keyword>
<dbReference type="GO" id="GO:0000155">
    <property type="term" value="F:phosphorelay sensor kinase activity"/>
    <property type="evidence" value="ECO:0007669"/>
    <property type="project" value="InterPro"/>
</dbReference>
<dbReference type="RefSeq" id="WP_111468804.1">
    <property type="nucleotide sequence ID" value="NZ_QLIX01000003.1"/>
</dbReference>
<keyword evidence="11" id="KW-1185">Reference proteome</keyword>
<evidence type="ECO:0000313" key="10">
    <source>
        <dbReference type="EMBL" id="RAI59773.1"/>
    </source>
</evidence>
<feature type="transmembrane region" description="Helical" evidence="7">
    <location>
        <begin position="283"/>
        <end position="303"/>
    </location>
</feature>
<dbReference type="SUPFAM" id="SSF47226">
    <property type="entry name" value="Histidine-containing phosphotransfer domain, HPT domain"/>
    <property type="match status" value="1"/>
</dbReference>
<dbReference type="InterPro" id="IPR011006">
    <property type="entry name" value="CheY-like_superfamily"/>
</dbReference>
<dbReference type="InterPro" id="IPR036641">
    <property type="entry name" value="HPT_dom_sf"/>
</dbReference>
<dbReference type="SUPFAM" id="SSF52172">
    <property type="entry name" value="CheY-like"/>
    <property type="match status" value="1"/>
</dbReference>
<evidence type="ECO:0000259" key="9">
    <source>
        <dbReference type="PROSITE" id="PS50110"/>
    </source>
</evidence>
<dbReference type="EMBL" id="QLIX01000003">
    <property type="protein sequence ID" value="RAI59773.1"/>
    <property type="molecule type" value="Genomic_DNA"/>
</dbReference>
<evidence type="ECO:0000256" key="6">
    <source>
        <dbReference type="PROSITE-ProRule" id="PRU00169"/>
    </source>
</evidence>
<gene>
    <name evidence="10" type="ORF">DOO78_05810</name>
</gene>
<dbReference type="OrthoDB" id="9813151at2"/>
<dbReference type="InterPro" id="IPR035965">
    <property type="entry name" value="PAS-like_dom_sf"/>
</dbReference>
<dbReference type="InterPro" id="IPR004358">
    <property type="entry name" value="Sig_transdc_His_kin-like_C"/>
</dbReference>
<evidence type="ECO:0000259" key="8">
    <source>
        <dbReference type="PROSITE" id="PS50109"/>
    </source>
</evidence>
<dbReference type="Pfam" id="PF00512">
    <property type="entry name" value="HisKA"/>
    <property type="match status" value="1"/>
</dbReference>
<feature type="domain" description="Histidine kinase" evidence="8">
    <location>
        <begin position="461"/>
        <end position="687"/>
    </location>
</feature>
<dbReference type="Pfam" id="PF00072">
    <property type="entry name" value="Response_reg"/>
    <property type="match status" value="1"/>
</dbReference>
<dbReference type="InterPro" id="IPR001789">
    <property type="entry name" value="Sig_transdc_resp-reg_receiver"/>
</dbReference>
<dbReference type="InterPro" id="IPR005467">
    <property type="entry name" value="His_kinase_dom"/>
</dbReference>
<reference evidence="11" key="1">
    <citation type="submission" date="2018-06" db="EMBL/GenBank/DDBJ databases">
        <authorList>
            <person name="Khan S.A."/>
        </authorList>
    </citation>
    <scope>NUCLEOTIDE SEQUENCE [LARGE SCALE GENOMIC DNA]</scope>
    <source>
        <strain evidence="11">DB-1506</strain>
    </source>
</reference>
<dbReference type="SUPFAM" id="SSF55874">
    <property type="entry name" value="ATPase domain of HSP90 chaperone/DNA topoisomerase II/histidine kinase"/>
    <property type="match status" value="1"/>
</dbReference>
<evidence type="ECO:0000256" key="2">
    <source>
        <dbReference type="ARBA" id="ARBA00012438"/>
    </source>
</evidence>
<dbReference type="Proteomes" id="UP000249065">
    <property type="component" value="Unassembled WGS sequence"/>
</dbReference>
<evidence type="ECO:0000256" key="3">
    <source>
        <dbReference type="ARBA" id="ARBA00022553"/>
    </source>
</evidence>
<dbReference type="PRINTS" id="PR00344">
    <property type="entry name" value="BCTRLSENSOR"/>
</dbReference>
<comment type="catalytic activity">
    <reaction evidence="1">
        <text>ATP + protein L-histidine = ADP + protein N-phospho-L-histidine.</text>
        <dbReference type="EC" id="2.7.13.3"/>
    </reaction>
</comment>
<dbReference type="Gene3D" id="3.30.450.20">
    <property type="entry name" value="PAS domain"/>
    <property type="match status" value="2"/>
</dbReference>
<dbReference type="Gene3D" id="1.20.120.160">
    <property type="entry name" value="HPT domain"/>
    <property type="match status" value="1"/>
</dbReference>
<proteinExistence type="predicted"/>
<dbReference type="SMART" id="SM00388">
    <property type="entry name" value="HisKA"/>
    <property type="match status" value="1"/>
</dbReference>
<feature type="transmembrane region" description="Helical" evidence="7">
    <location>
        <begin position="6"/>
        <end position="29"/>
    </location>
</feature>
<name>A0A327MCK6_9PROT</name>
<evidence type="ECO:0000256" key="1">
    <source>
        <dbReference type="ARBA" id="ARBA00000085"/>
    </source>
</evidence>
<dbReference type="CDD" id="cd00082">
    <property type="entry name" value="HisKA"/>
    <property type="match status" value="1"/>
</dbReference>
<dbReference type="Pfam" id="PF02518">
    <property type="entry name" value="HATPase_c"/>
    <property type="match status" value="1"/>
</dbReference>
<organism evidence="10 11">
    <name type="scientific">Roseicella frigidaeris</name>
    <dbReference type="NCBI Taxonomy" id="2230885"/>
    <lineage>
        <taxon>Bacteria</taxon>
        <taxon>Pseudomonadati</taxon>
        <taxon>Pseudomonadota</taxon>
        <taxon>Alphaproteobacteria</taxon>
        <taxon>Acetobacterales</taxon>
        <taxon>Roseomonadaceae</taxon>
        <taxon>Roseicella</taxon>
    </lineage>
</organism>
<protein>
    <recommendedName>
        <fullName evidence="2">histidine kinase</fullName>
        <ecNumber evidence="2">2.7.13.3</ecNumber>
    </recommendedName>
</protein>
<dbReference type="Gene3D" id="3.40.50.2300">
    <property type="match status" value="1"/>
</dbReference>
<dbReference type="InterPro" id="IPR036890">
    <property type="entry name" value="HATPase_C_sf"/>
</dbReference>
<dbReference type="Gene3D" id="1.10.287.130">
    <property type="match status" value="1"/>
</dbReference>
<keyword evidence="7" id="KW-1133">Transmembrane helix</keyword>
<dbReference type="CDD" id="cd18773">
    <property type="entry name" value="PDC1_HK_sensor"/>
    <property type="match status" value="1"/>
</dbReference>
<dbReference type="PROSITE" id="PS50110">
    <property type="entry name" value="RESPONSE_REGULATORY"/>
    <property type="match status" value="1"/>
</dbReference>
<dbReference type="CDD" id="cd17546">
    <property type="entry name" value="REC_hyHK_CKI1_RcsC-like"/>
    <property type="match status" value="1"/>
</dbReference>
<dbReference type="SMART" id="SM00387">
    <property type="entry name" value="HATPase_c"/>
    <property type="match status" value="1"/>
</dbReference>
<dbReference type="SUPFAM" id="SSF55785">
    <property type="entry name" value="PYP-like sensor domain (PAS domain)"/>
    <property type="match status" value="1"/>
</dbReference>
<feature type="domain" description="Response regulatory" evidence="9">
    <location>
        <begin position="707"/>
        <end position="828"/>
    </location>
</feature>
<dbReference type="InterPro" id="IPR036097">
    <property type="entry name" value="HisK_dim/P_sf"/>
</dbReference>
<dbReference type="AlphaFoldDB" id="A0A327MCK6"/>
<comment type="caution">
    <text evidence="10">The sequence shown here is derived from an EMBL/GenBank/DDBJ whole genome shotgun (WGS) entry which is preliminary data.</text>
</comment>
<dbReference type="PANTHER" id="PTHR43047">
    <property type="entry name" value="TWO-COMPONENT HISTIDINE PROTEIN KINASE"/>
    <property type="match status" value="1"/>
</dbReference>
<accession>A0A327MCK6</accession>